<evidence type="ECO:0000313" key="3">
    <source>
        <dbReference type="EMBL" id="VAW08384.1"/>
    </source>
</evidence>
<evidence type="ECO:0000256" key="2">
    <source>
        <dbReference type="ARBA" id="ARBA00022801"/>
    </source>
</evidence>
<dbReference type="PANTHER" id="PTHR46124:SF2">
    <property type="entry name" value="D-AMINOACYL-TRNA DEACYLASE"/>
    <property type="match status" value="1"/>
</dbReference>
<dbReference type="InterPro" id="IPR032466">
    <property type="entry name" value="Metal_Hydrolase"/>
</dbReference>
<accession>A0A3B0TIA6</accession>
<dbReference type="GO" id="GO:0016788">
    <property type="term" value="F:hydrolase activity, acting on ester bonds"/>
    <property type="evidence" value="ECO:0007669"/>
    <property type="project" value="InterPro"/>
</dbReference>
<sequence length="255" mass="27469">MDAPWVDTHGHLFLVDDDAAAVLDRAEVAGVAWVMCPGVDVSSSEASRALAQRFPTSVKWSCGLHPHDAASWPDVAERIAELAAEADAVGECGLDWYRNLAPRDAQITAFTEQVTLAKDLDKPVIIHCRDAFANVYEILADAGLGERAVLHCWTGGTKWTKRFAEIGVTFSYAGPLTYLADETLRLGARFAPPQRTMVETDSPYLTPEPLRGASNEPANVVHTGAVLADVWGVDVAEAARLTTATAVRLFGDPRG</sequence>
<protein>
    <submittedName>
        <fullName evidence="3">Uncharacterized metal-dependent hydrolase YcfH</fullName>
    </submittedName>
</protein>
<dbReference type="Gene3D" id="3.20.20.140">
    <property type="entry name" value="Metal-dependent hydrolases"/>
    <property type="match status" value="1"/>
</dbReference>
<keyword evidence="1" id="KW-0479">Metal-binding</keyword>
<dbReference type="PANTHER" id="PTHR46124">
    <property type="entry name" value="D-AMINOACYL-TRNA DEACYLASE"/>
    <property type="match status" value="1"/>
</dbReference>
<dbReference type="InterPro" id="IPR001130">
    <property type="entry name" value="TatD-like"/>
</dbReference>
<dbReference type="PIRSF" id="PIRSF005902">
    <property type="entry name" value="DNase_TatD"/>
    <property type="match status" value="1"/>
</dbReference>
<proteinExistence type="predicted"/>
<name>A0A3B0TIA6_9ZZZZ</name>
<reference evidence="3" key="1">
    <citation type="submission" date="2018-06" db="EMBL/GenBank/DDBJ databases">
        <authorList>
            <person name="Zhirakovskaya E."/>
        </authorList>
    </citation>
    <scope>NUCLEOTIDE SEQUENCE</scope>
</reference>
<dbReference type="CDD" id="cd01310">
    <property type="entry name" value="TatD_DNAse"/>
    <property type="match status" value="1"/>
</dbReference>
<dbReference type="GO" id="GO:0005829">
    <property type="term" value="C:cytosol"/>
    <property type="evidence" value="ECO:0007669"/>
    <property type="project" value="TreeGrafter"/>
</dbReference>
<dbReference type="FunFam" id="3.20.20.140:FF:000005">
    <property type="entry name" value="TatD family hydrolase"/>
    <property type="match status" value="1"/>
</dbReference>
<dbReference type="SUPFAM" id="SSF51556">
    <property type="entry name" value="Metallo-dependent hydrolases"/>
    <property type="match status" value="1"/>
</dbReference>
<keyword evidence="2 3" id="KW-0378">Hydrolase</keyword>
<evidence type="ECO:0000256" key="1">
    <source>
        <dbReference type="ARBA" id="ARBA00022723"/>
    </source>
</evidence>
<organism evidence="3">
    <name type="scientific">hydrothermal vent metagenome</name>
    <dbReference type="NCBI Taxonomy" id="652676"/>
    <lineage>
        <taxon>unclassified sequences</taxon>
        <taxon>metagenomes</taxon>
        <taxon>ecological metagenomes</taxon>
    </lineage>
</organism>
<dbReference type="GO" id="GO:0046872">
    <property type="term" value="F:metal ion binding"/>
    <property type="evidence" value="ECO:0007669"/>
    <property type="project" value="UniProtKB-KW"/>
</dbReference>
<gene>
    <name evidence="3" type="ORF">MNBD_ACTINO01-775</name>
</gene>
<dbReference type="EMBL" id="UOEI01000600">
    <property type="protein sequence ID" value="VAW08384.1"/>
    <property type="molecule type" value="Genomic_DNA"/>
</dbReference>
<dbReference type="AlphaFoldDB" id="A0A3B0TIA6"/>
<dbReference type="Pfam" id="PF01026">
    <property type="entry name" value="TatD_DNase"/>
    <property type="match status" value="1"/>
</dbReference>